<dbReference type="NCBIfam" id="NF037979">
    <property type="entry name" value="Na_transp"/>
    <property type="match status" value="1"/>
</dbReference>
<dbReference type="CDD" id="cd10336">
    <property type="entry name" value="SLC6sbd_Tyt1-Like"/>
    <property type="match status" value="1"/>
</dbReference>
<evidence type="ECO:0000256" key="1">
    <source>
        <dbReference type="ARBA" id="ARBA00004141"/>
    </source>
</evidence>
<reference evidence="7" key="2">
    <citation type="submission" date="2021-04" db="EMBL/GenBank/DDBJ databases">
        <authorList>
            <person name="Gilroy R."/>
        </authorList>
    </citation>
    <scope>NUCLEOTIDE SEQUENCE</scope>
    <source>
        <strain evidence="7">ChiSjej1B19-8411</strain>
    </source>
</reference>
<feature type="transmembrane region" description="Helical" evidence="6">
    <location>
        <begin position="334"/>
        <end position="353"/>
    </location>
</feature>
<reference evidence="7" key="1">
    <citation type="journal article" date="2021" name="PeerJ">
        <title>Extensive microbial diversity within the chicken gut microbiome revealed by metagenomics and culture.</title>
        <authorList>
            <person name="Gilroy R."/>
            <person name="Ravi A."/>
            <person name="Getino M."/>
            <person name="Pursley I."/>
            <person name="Horton D.L."/>
            <person name="Alikhan N.F."/>
            <person name="Baker D."/>
            <person name="Gharbi K."/>
            <person name="Hall N."/>
            <person name="Watson M."/>
            <person name="Adriaenssens E.M."/>
            <person name="Foster-Nyarko E."/>
            <person name="Jarju S."/>
            <person name="Secka A."/>
            <person name="Antonio M."/>
            <person name="Oren A."/>
            <person name="Chaudhuri R.R."/>
            <person name="La Ragione R."/>
            <person name="Hildebrand F."/>
            <person name="Pallen M.J."/>
        </authorList>
    </citation>
    <scope>NUCLEOTIDE SEQUENCE</scope>
    <source>
        <strain evidence="7">ChiSjej1B19-8411</strain>
    </source>
</reference>
<organism evidence="7 8">
    <name type="scientific">Candidatus Blautia gallistercoris</name>
    <dbReference type="NCBI Taxonomy" id="2838490"/>
    <lineage>
        <taxon>Bacteria</taxon>
        <taxon>Bacillati</taxon>
        <taxon>Bacillota</taxon>
        <taxon>Clostridia</taxon>
        <taxon>Lachnospirales</taxon>
        <taxon>Lachnospiraceae</taxon>
        <taxon>Blautia</taxon>
    </lineage>
</organism>
<dbReference type="PROSITE" id="PS50267">
    <property type="entry name" value="NA_NEUROTRAN_SYMP_3"/>
    <property type="match status" value="1"/>
</dbReference>
<comment type="subcellular location">
    <subcellularLocation>
        <location evidence="1">Membrane</location>
        <topology evidence="1">Multi-pass membrane protein</topology>
    </subcellularLocation>
</comment>
<feature type="transmembrane region" description="Helical" evidence="6">
    <location>
        <begin position="137"/>
        <end position="154"/>
    </location>
</feature>
<dbReference type="Pfam" id="PF00209">
    <property type="entry name" value="SNF"/>
    <property type="match status" value="2"/>
</dbReference>
<keyword evidence="5 6" id="KW-0472">Membrane</keyword>
<dbReference type="GO" id="GO:0016020">
    <property type="term" value="C:membrane"/>
    <property type="evidence" value="ECO:0007669"/>
    <property type="project" value="UniProtKB-SubCell"/>
</dbReference>
<feature type="transmembrane region" description="Helical" evidence="6">
    <location>
        <begin position="166"/>
        <end position="187"/>
    </location>
</feature>
<feature type="transmembrane region" description="Helical" evidence="6">
    <location>
        <begin position="359"/>
        <end position="380"/>
    </location>
</feature>
<sequence length="427" mass="45507">MLACIGSAVGMGNIWMFPTRVSKYGGGTFLLAYFIFVIVIGFTGVIEEMSFGRAARSGPVGAFGMAMKTRGKEKLGKAIGVLPVLGALALAIGYSVVIGWILRYTAGAVTGSLLEQENVEAFGTFFNSVASAFGNNLWLLVGLALTFLIMIFGIKSGIEKANKIMMPLFFLLFAGLAIYMLFQPGAAEGYCYIFRIEWSGLADPMTWVYALGQSFFSLSLAGNGTVIYGSYLSDKEDIVGSAWKVALFDTMAAMLAALVIIPAMATTGSQLDQGGPGLMFIFLPNLFKGLPGSRILIIVFFVAVLFAGVTSLINLFEAPIATLQDQFGFSRGKAVGVIAVIGVVTGLCIQGIVSGWMDFVSIYICPLGAGLAGIMFFWVLGKQFVEKEVSKGRKKPVGAWYYPLGKYLFCILTAAVFILGIAFGGIG</sequence>
<evidence type="ECO:0000256" key="4">
    <source>
        <dbReference type="ARBA" id="ARBA00022989"/>
    </source>
</evidence>
<evidence type="ECO:0000256" key="5">
    <source>
        <dbReference type="ARBA" id="ARBA00023136"/>
    </source>
</evidence>
<feature type="transmembrane region" description="Helical" evidence="6">
    <location>
        <begin position="295"/>
        <end position="313"/>
    </location>
</feature>
<comment type="caution">
    <text evidence="7">The sequence shown here is derived from an EMBL/GenBank/DDBJ whole genome shotgun (WGS) entry which is preliminary data.</text>
</comment>
<dbReference type="PANTHER" id="PTHR42948">
    <property type="entry name" value="TRANSPORTER"/>
    <property type="match status" value="1"/>
</dbReference>
<feature type="transmembrane region" description="Helical" evidence="6">
    <location>
        <begin position="78"/>
        <end position="102"/>
    </location>
</feature>
<proteinExistence type="predicted"/>
<accession>A0A9D1WID4</accession>
<dbReference type="SUPFAM" id="SSF161070">
    <property type="entry name" value="SNF-like"/>
    <property type="match status" value="1"/>
</dbReference>
<keyword evidence="4 6" id="KW-1133">Transmembrane helix</keyword>
<keyword evidence="2" id="KW-0813">Transport</keyword>
<protein>
    <submittedName>
        <fullName evidence="7">Sodium-dependent transporter</fullName>
    </submittedName>
</protein>
<feature type="transmembrane region" description="Helical" evidence="6">
    <location>
        <begin position="207"/>
        <end position="233"/>
    </location>
</feature>
<gene>
    <name evidence="7" type="ORF">IAA45_07925</name>
</gene>
<feature type="transmembrane region" description="Helical" evidence="6">
    <location>
        <begin position="24"/>
        <end position="46"/>
    </location>
</feature>
<evidence type="ECO:0000256" key="2">
    <source>
        <dbReference type="ARBA" id="ARBA00022448"/>
    </source>
</evidence>
<feature type="transmembrane region" description="Helical" evidence="6">
    <location>
        <begin position="401"/>
        <end position="426"/>
    </location>
</feature>
<evidence type="ECO:0000256" key="6">
    <source>
        <dbReference type="SAM" id="Phobius"/>
    </source>
</evidence>
<keyword evidence="3 6" id="KW-0812">Transmembrane</keyword>
<name>A0A9D1WID4_9FIRM</name>
<dbReference type="InterPro" id="IPR000175">
    <property type="entry name" value="Na/ntran_symport"/>
</dbReference>
<dbReference type="EMBL" id="DXEX01000174">
    <property type="protein sequence ID" value="HIX59625.1"/>
    <property type="molecule type" value="Genomic_DNA"/>
</dbReference>
<evidence type="ECO:0000256" key="3">
    <source>
        <dbReference type="ARBA" id="ARBA00022692"/>
    </source>
</evidence>
<dbReference type="InterPro" id="IPR037272">
    <property type="entry name" value="SNS_sf"/>
</dbReference>
<dbReference type="InterPro" id="IPR047218">
    <property type="entry name" value="YocR/YhdH-like"/>
</dbReference>
<dbReference type="PANTHER" id="PTHR42948:SF1">
    <property type="entry name" value="TRANSPORTER"/>
    <property type="match status" value="1"/>
</dbReference>
<evidence type="ECO:0000313" key="7">
    <source>
        <dbReference type="EMBL" id="HIX59625.1"/>
    </source>
</evidence>
<feature type="transmembrane region" description="Helical" evidence="6">
    <location>
        <begin position="245"/>
        <end position="265"/>
    </location>
</feature>
<evidence type="ECO:0000313" key="8">
    <source>
        <dbReference type="Proteomes" id="UP000886817"/>
    </source>
</evidence>
<dbReference type="Proteomes" id="UP000886817">
    <property type="component" value="Unassembled WGS sequence"/>
</dbReference>
<dbReference type="AlphaFoldDB" id="A0A9D1WID4"/>